<sequence>MSPDSPPFDPPARRPQIAHGARFIVALTEDSIGERVSIRYLLRGEGPTDPNVLMTDVLGHLQIWTETMAEVVKRDGEVIRIERAKIVAAKVIPPEPKRSRERA</sequence>
<evidence type="ECO:0000259" key="1">
    <source>
        <dbReference type="Pfam" id="PF24551"/>
    </source>
</evidence>
<dbReference type="Pfam" id="PF24551">
    <property type="entry name" value="SH3_Rv0428c"/>
    <property type="match status" value="1"/>
</dbReference>
<protein>
    <submittedName>
        <fullName evidence="2">Unannotated protein</fullName>
    </submittedName>
</protein>
<proteinExistence type="predicted"/>
<name>A0A6J6BFD3_9ZZZZ</name>
<dbReference type="AlphaFoldDB" id="A0A6J6BFD3"/>
<dbReference type="EMBL" id="CAEZSO010000029">
    <property type="protein sequence ID" value="CAB4537555.1"/>
    <property type="molecule type" value="Genomic_DNA"/>
</dbReference>
<dbReference type="InterPro" id="IPR056934">
    <property type="entry name" value="SH3_Rv0428c"/>
</dbReference>
<feature type="domain" description="Histone acetyltransferase Rv0428c-like SH3" evidence="1">
    <location>
        <begin position="32"/>
        <end position="90"/>
    </location>
</feature>
<dbReference type="EMBL" id="CAFAAK010000096">
    <property type="protein sequence ID" value="CAB4799985.1"/>
    <property type="molecule type" value="Genomic_DNA"/>
</dbReference>
<evidence type="ECO:0000313" key="2">
    <source>
        <dbReference type="EMBL" id="CAB4537555.1"/>
    </source>
</evidence>
<evidence type="ECO:0000313" key="4">
    <source>
        <dbReference type="EMBL" id="CAB4799985.1"/>
    </source>
</evidence>
<dbReference type="EMBL" id="CAEZVF010000029">
    <property type="protein sequence ID" value="CAB4617575.1"/>
    <property type="molecule type" value="Genomic_DNA"/>
</dbReference>
<organism evidence="2">
    <name type="scientific">freshwater metagenome</name>
    <dbReference type="NCBI Taxonomy" id="449393"/>
    <lineage>
        <taxon>unclassified sequences</taxon>
        <taxon>metagenomes</taxon>
        <taxon>ecological metagenomes</taxon>
    </lineage>
</organism>
<evidence type="ECO:0000313" key="3">
    <source>
        <dbReference type="EMBL" id="CAB4617575.1"/>
    </source>
</evidence>
<gene>
    <name evidence="2" type="ORF">UFOPK1446_00230</name>
    <name evidence="3" type="ORF">UFOPK1939_00312</name>
    <name evidence="4" type="ORF">UFOPK3024_00546</name>
</gene>
<accession>A0A6J6BFD3</accession>
<reference evidence="2" key="1">
    <citation type="submission" date="2020-05" db="EMBL/GenBank/DDBJ databases">
        <authorList>
            <person name="Chiriac C."/>
            <person name="Salcher M."/>
            <person name="Ghai R."/>
            <person name="Kavagutti S V."/>
        </authorList>
    </citation>
    <scope>NUCLEOTIDE SEQUENCE</scope>
</reference>